<dbReference type="AlphaFoldDB" id="A0A9D9DAP2"/>
<comment type="subcellular location">
    <subcellularLocation>
        <location evidence="1 7">Cell inner membrane</location>
        <topology evidence="1 7">Multi-pass membrane protein</topology>
    </subcellularLocation>
</comment>
<feature type="transmembrane region" description="Helical" evidence="7">
    <location>
        <begin position="138"/>
        <end position="160"/>
    </location>
</feature>
<accession>A0A9D9DAP2</accession>
<name>A0A9D9DAP2_9GAMM</name>
<feature type="transmembrane region" description="Helical" evidence="7">
    <location>
        <begin position="273"/>
        <end position="295"/>
    </location>
</feature>
<evidence type="ECO:0000256" key="3">
    <source>
        <dbReference type="ARBA" id="ARBA00022519"/>
    </source>
</evidence>
<dbReference type="GO" id="GO:0022857">
    <property type="term" value="F:transmembrane transporter activity"/>
    <property type="evidence" value="ECO:0007669"/>
    <property type="project" value="UniProtKB-UniRule"/>
</dbReference>
<reference evidence="9" key="1">
    <citation type="submission" date="2020-10" db="EMBL/GenBank/DDBJ databases">
        <authorList>
            <person name="Gilroy R."/>
        </authorList>
    </citation>
    <scope>NUCLEOTIDE SEQUENCE</scope>
    <source>
        <strain evidence="9">17213</strain>
    </source>
</reference>
<comment type="subunit">
    <text evidence="7">The complex comprises the extracytoplasmic solute receptor protein and the two transmembrane proteins.</text>
</comment>
<reference evidence="9" key="2">
    <citation type="journal article" date="2021" name="PeerJ">
        <title>Extensive microbial diversity within the chicken gut microbiome revealed by metagenomics and culture.</title>
        <authorList>
            <person name="Gilroy R."/>
            <person name="Ravi A."/>
            <person name="Getino M."/>
            <person name="Pursley I."/>
            <person name="Horton D.L."/>
            <person name="Alikhan N.F."/>
            <person name="Baker D."/>
            <person name="Gharbi K."/>
            <person name="Hall N."/>
            <person name="Watson M."/>
            <person name="Adriaenssens E.M."/>
            <person name="Foster-Nyarko E."/>
            <person name="Jarju S."/>
            <person name="Secka A."/>
            <person name="Antonio M."/>
            <person name="Oren A."/>
            <person name="Chaudhuri R.R."/>
            <person name="La Ragione R."/>
            <person name="Hildebrand F."/>
            <person name="Pallen M.J."/>
        </authorList>
    </citation>
    <scope>NUCLEOTIDE SEQUENCE</scope>
    <source>
        <strain evidence="9">17213</strain>
    </source>
</reference>
<evidence type="ECO:0000256" key="4">
    <source>
        <dbReference type="ARBA" id="ARBA00022692"/>
    </source>
</evidence>
<organism evidence="9 10">
    <name type="scientific">Candidatus Avisuccinivibrio stercorigallinarum</name>
    <dbReference type="NCBI Taxonomy" id="2840704"/>
    <lineage>
        <taxon>Bacteria</taxon>
        <taxon>Pseudomonadati</taxon>
        <taxon>Pseudomonadota</taxon>
        <taxon>Gammaproteobacteria</taxon>
        <taxon>Aeromonadales</taxon>
        <taxon>Succinivibrionaceae</taxon>
        <taxon>Succinivibrionaceae incertae sedis</taxon>
        <taxon>Candidatus Avisuccinivibrio</taxon>
    </lineage>
</organism>
<evidence type="ECO:0000259" key="8">
    <source>
        <dbReference type="Pfam" id="PF06808"/>
    </source>
</evidence>
<dbReference type="PANTHER" id="PTHR33362:SF4">
    <property type="entry name" value="2,3-DIKETO-L-GULONATE TRAP TRANSPORTER LARGE PERMEASE PROTEIN YIAN"/>
    <property type="match status" value="1"/>
</dbReference>
<comment type="caution">
    <text evidence="9">The sequence shown here is derived from an EMBL/GenBank/DDBJ whole genome shotgun (WGS) entry which is preliminary data.</text>
</comment>
<gene>
    <name evidence="9" type="ORF">IAB19_01550</name>
</gene>
<evidence type="ECO:0000313" key="9">
    <source>
        <dbReference type="EMBL" id="MBO8415050.1"/>
    </source>
</evidence>
<dbReference type="EMBL" id="JADINH010000025">
    <property type="protein sequence ID" value="MBO8415050.1"/>
    <property type="molecule type" value="Genomic_DNA"/>
</dbReference>
<feature type="transmembrane region" description="Helical" evidence="7">
    <location>
        <begin position="95"/>
        <end position="117"/>
    </location>
</feature>
<keyword evidence="6 7" id="KW-0472">Membrane</keyword>
<dbReference type="PANTHER" id="PTHR33362">
    <property type="entry name" value="SIALIC ACID TRAP TRANSPORTER PERMEASE PROTEIN SIAT-RELATED"/>
    <property type="match status" value="1"/>
</dbReference>
<evidence type="ECO:0000256" key="5">
    <source>
        <dbReference type="ARBA" id="ARBA00022989"/>
    </source>
</evidence>
<dbReference type="GO" id="GO:0005886">
    <property type="term" value="C:plasma membrane"/>
    <property type="evidence" value="ECO:0007669"/>
    <property type="project" value="UniProtKB-SubCell"/>
</dbReference>
<evidence type="ECO:0000256" key="6">
    <source>
        <dbReference type="ARBA" id="ARBA00023136"/>
    </source>
</evidence>
<dbReference type="InterPro" id="IPR010656">
    <property type="entry name" value="DctM"/>
</dbReference>
<protein>
    <recommendedName>
        <fullName evidence="7">TRAP transporter large permease protein</fullName>
    </recommendedName>
</protein>
<keyword evidence="3 7" id="KW-0997">Cell inner membrane</keyword>
<feature type="non-terminal residue" evidence="9">
    <location>
        <position position="361"/>
    </location>
</feature>
<evidence type="ECO:0000256" key="7">
    <source>
        <dbReference type="RuleBase" id="RU369079"/>
    </source>
</evidence>
<keyword evidence="7" id="KW-0813">Transport</keyword>
<feature type="transmembrane region" description="Helical" evidence="7">
    <location>
        <begin position="172"/>
        <end position="193"/>
    </location>
</feature>
<dbReference type="Proteomes" id="UP000823631">
    <property type="component" value="Unassembled WGS sequence"/>
</dbReference>
<feature type="transmembrane region" description="Helical" evidence="7">
    <location>
        <begin position="6"/>
        <end position="35"/>
    </location>
</feature>
<feature type="transmembrane region" description="Helical" evidence="7">
    <location>
        <begin position="214"/>
        <end position="236"/>
    </location>
</feature>
<dbReference type="NCBIfam" id="TIGR00786">
    <property type="entry name" value="dctM"/>
    <property type="match status" value="1"/>
</dbReference>
<dbReference type="InterPro" id="IPR004681">
    <property type="entry name" value="TRAP_DctM"/>
</dbReference>
<evidence type="ECO:0000313" key="10">
    <source>
        <dbReference type="Proteomes" id="UP000823631"/>
    </source>
</evidence>
<keyword evidence="2" id="KW-1003">Cell membrane</keyword>
<evidence type="ECO:0000256" key="1">
    <source>
        <dbReference type="ARBA" id="ARBA00004429"/>
    </source>
</evidence>
<feature type="transmembrane region" description="Helical" evidence="7">
    <location>
        <begin position="315"/>
        <end position="332"/>
    </location>
</feature>
<comment type="similarity">
    <text evidence="7">Belongs to the TRAP transporter large permease family.</text>
</comment>
<sequence>MELFVFLGSLFVLLFTSLPIAIVLFACCLILLWFLDMADDMPYQLAFQVISGTDNYILITVPFFILAGEIMKHGGISRQLIEFAQVIVGRFRGGLGYVTILACMLFAGLSGVAIADVSALGGMLIPMMVASGYNKARATGLVCSAALTAPIIPPSLPLIILGVTAGLSIGRLFVMGIVPGILLGLSIMVAWFIMVRRDNVTDVTKVPLNKVIPITIKAIPAILLPVIIIVGIRMGAFTPTEGGAVACVYAFLVSTLINRQLKLKNIPALCYDAMRSTAVVMFIVGGASAIGWMITIADVPAQLVDLMSGLVDHRIMLLIVLNILLLALGMVMDITPITLIFTPVIFPLVEAAGIDVYYFAI</sequence>
<dbReference type="Pfam" id="PF06808">
    <property type="entry name" value="DctM"/>
    <property type="match status" value="1"/>
</dbReference>
<feature type="transmembrane region" description="Helical" evidence="7">
    <location>
        <begin position="56"/>
        <end position="75"/>
    </location>
</feature>
<keyword evidence="5 7" id="KW-1133">Transmembrane helix</keyword>
<feature type="transmembrane region" description="Helical" evidence="7">
    <location>
        <begin position="242"/>
        <end position="261"/>
    </location>
</feature>
<proteinExistence type="inferred from homology"/>
<comment type="function">
    <text evidence="7">Part of the tripartite ATP-independent periplasmic (TRAP) transport system.</text>
</comment>
<evidence type="ECO:0000256" key="2">
    <source>
        <dbReference type="ARBA" id="ARBA00022475"/>
    </source>
</evidence>
<feature type="transmembrane region" description="Helical" evidence="7">
    <location>
        <begin position="339"/>
        <end position="360"/>
    </location>
</feature>
<keyword evidence="4 7" id="KW-0812">Transmembrane</keyword>
<feature type="domain" description="TRAP C4-dicarboxylate transport system permease DctM subunit" evidence="8">
    <location>
        <begin position="7"/>
        <end position="359"/>
    </location>
</feature>
<comment type="caution">
    <text evidence="7">Lacks conserved residue(s) required for the propagation of feature annotation.</text>
</comment>